<evidence type="ECO:0000256" key="9">
    <source>
        <dbReference type="ARBA" id="ARBA00076414"/>
    </source>
</evidence>
<evidence type="ECO:0000256" key="1">
    <source>
        <dbReference type="ARBA" id="ARBA00004496"/>
    </source>
</evidence>
<comment type="caution">
    <text evidence="14">The sequence shown here is derived from an EMBL/GenBank/DDBJ whole genome shotgun (WGS) entry which is preliminary data.</text>
</comment>
<dbReference type="GO" id="GO:0000774">
    <property type="term" value="F:adenyl-nucleotide exchange factor activity"/>
    <property type="evidence" value="ECO:0007669"/>
    <property type="project" value="InterPro"/>
</dbReference>
<evidence type="ECO:0000256" key="12">
    <source>
        <dbReference type="RuleBase" id="RU004478"/>
    </source>
</evidence>
<dbReference type="PANTHER" id="PTHR21237">
    <property type="entry name" value="GRPE PROTEIN"/>
    <property type="match status" value="1"/>
</dbReference>
<protein>
    <recommendedName>
        <fullName evidence="8 10">Protein GrpE</fullName>
    </recommendedName>
    <alternativeName>
        <fullName evidence="9 10">HSP-70 cofactor</fullName>
    </alternativeName>
</protein>
<dbReference type="GO" id="GO:0051082">
    <property type="term" value="F:unfolded protein binding"/>
    <property type="evidence" value="ECO:0007669"/>
    <property type="project" value="TreeGrafter"/>
</dbReference>
<evidence type="ECO:0000313" key="15">
    <source>
        <dbReference type="Proteomes" id="UP000548304"/>
    </source>
</evidence>
<dbReference type="InterPro" id="IPR013805">
    <property type="entry name" value="GrpE_CC"/>
</dbReference>
<dbReference type="GO" id="GO:0042803">
    <property type="term" value="F:protein homodimerization activity"/>
    <property type="evidence" value="ECO:0007669"/>
    <property type="project" value="InterPro"/>
</dbReference>
<evidence type="ECO:0000256" key="13">
    <source>
        <dbReference type="SAM" id="MobiDB-lite"/>
    </source>
</evidence>
<dbReference type="NCBIfam" id="NF010761">
    <property type="entry name" value="PRK14164.1"/>
    <property type="match status" value="1"/>
</dbReference>
<evidence type="ECO:0000256" key="2">
    <source>
        <dbReference type="ARBA" id="ARBA00009054"/>
    </source>
</evidence>
<evidence type="ECO:0000256" key="6">
    <source>
        <dbReference type="ARBA" id="ARBA00023186"/>
    </source>
</evidence>
<evidence type="ECO:0000256" key="3">
    <source>
        <dbReference type="ARBA" id="ARBA00011738"/>
    </source>
</evidence>
<dbReference type="GO" id="GO:0005737">
    <property type="term" value="C:cytoplasm"/>
    <property type="evidence" value="ECO:0007669"/>
    <property type="project" value="UniProtKB-SubCell"/>
</dbReference>
<accession>A0A852ZFW4</accession>
<comment type="similarity">
    <text evidence="2 10 12">Belongs to the GrpE family.</text>
</comment>
<comment type="subcellular location">
    <subcellularLocation>
        <location evidence="1 10">Cytoplasm</location>
    </subcellularLocation>
</comment>
<reference evidence="14 15" key="1">
    <citation type="submission" date="2020-07" db="EMBL/GenBank/DDBJ databases">
        <title>Genomic Encyclopedia of Type Strains, Phase III (KMG-III): the genomes of soil and plant-associated and newly described type strains.</title>
        <authorList>
            <person name="Whitman W."/>
        </authorList>
    </citation>
    <scope>NUCLEOTIDE SEQUENCE [LARGE SCALE GENOMIC DNA]</scope>
    <source>
        <strain evidence="14 15">CECT 8576</strain>
    </source>
</reference>
<dbReference type="PRINTS" id="PR00773">
    <property type="entry name" value="GRPEPROTEIN"/>
</dbReference>
<feature type="compositionally biased region" description="Basic and acidic residues" evidence="13">
    <location>
        <begin position="1"/>
        <end position="10"/>
    </location>
</feature>
<keyword evidence="5 10" id="KW-0346">Stress response</keyword>
<dbReference type="Gene3D" id="3.90.20.20">
    <property type="match status" value="1"/>
</dbReference>
<organism evidence="14 15">
    <name type="scientific">Actinopolyspora biskrensis</name>
    <dbReference type="NCBI Taxonomy" id="1470178"/>
    <lineage>
        <taxon>Bacteria</taxon>
        <taxon>Bacillati</taxon>
        <taxon>Actinomycetota</taxon>
        <taxon>Actinomycetes</taxon>
        <taxon>Actinopolysporales</taxon>
        <taxon>Actinopolysporaceae</taxon>
        <taxon>Actinopolyspora</taxon>
    </lineage>
</organism>
<comment type="function">
    <text evidence="7 10 11">Participates actively in the response to hyperosmotic and heat shock by preventing the aggregation of stress-denatured proteins, in association with DnaK and GrpE. It is the nucleotide exchange factor for DnaK and may function as a thermosensor. Unfolded proteins bind initially to DnaJ; upon interaction with the DnaJ-bound protein, DnaK hydrolyzes its bound ATP, resulting in the formation of a stable complex. GrpE releases ADP from DnaK; ATP binding to DnaK triggers the release of the substrate protein, thus completing the reaction cycle. Several rounds of ATP-dependent interactions between DnaJ, DnaK and GrpE are required for fully efficient folding.</text>
</comment>
<dbReference type="EMBL" id="JACBYW010000010">
    <property type="protein sequence ID" value="NYH80903.1"/>
    <property type="molecule type" value="Genomic_DNA"/>
</dbReference>
<evidence type="ECO:0000256" key="4">
    <source>
        <dbReference type="ARBA" id="ARBA00022490"/>
    </source>
</evidence>
<dbReference type="Gene3D" id="2.30.22.10">
    <property type="entry name" value="Head domain of nucleotide exchange factor GrpE"/>
    <property type="match status" value="1"/>
</dbReference>
<evidence type="ECO:0000256" key="5">
    <source>
        <dbReference type="ARBA" id="ARBA00023016"/>
    </source>
</evidence>
<gene>
    <name evidence="10" type="primary">grpE</name>
    <name evidence="14" type="ORF">FHR84_004275</name>
</gene>
<dbReference type="PROSITE" id="PS01071">
    <property type="entry name" value="GRPE"/>
    <property type="match status" value="1"/>
</dbReference>
<dbReference type="PANTHER" id="PTHR21237:SF23">
    <property type="entry name" value="GRPE PROTEIN HOMOLOG, MITOCHONDRIAL"/>
    <property type="match status" value="1"/>
</dbReference>
<evidence type="ECO:0000256" key="7">
    <source>
        <dbReference type="ARBA" id="ARBA00053401"/>
    </source>
</evidence>
<evidence type="ECO:0000256" key="8">
    <source>
        <dbReference type="ARBA" id="ARBA00072274"/>
    </source>
</evidence>
<dbReference type="SUPFAM" id="SSF58014">
    <property type="entry name" value="Coiled-coil domain of nucleotide exchange factor GrpE"/>
    <property type="match status" value="1"/>
</dbReference>
<keyword evidence="15" id="KW-1185">Reference proteome</keyword>
<dbReference type="Pfam" id="PF01025">
    <property type="entry name" value="GrpE"/>
    <property type="match status" value="1"/>
</dbReference>
<dbReference type="GO" id="GO:0051087">
    <property type="term" value="F:protein-folding chaperone binding"/>
    <property type="evidence" value="ECO:0007669"/>
    <property type="project" value="InterPro"/>
</dbReference>
<feature type="region of interest" description="Disordered" evidence="13">
    <location>
        <begin position="1"/>
        <end position="102"/>
    </location>
</feature>
<keyword evidence="6 10" id="KW-0143">Chaperone</keyword>
<dbReference type="AlphaFoldDB" id="A0A852ZFW4"/>
<evidence type="ECO:0000313" key="14">
    <source>
        <dbReference type="EMBL" id="NYH80903.1"/>
    </source>
</evidence>
<feature type="compositionally biased region" description="Low complexity" evidence="13">
    <location>
        <begin position="72"/>
        <end position="86"/>
    </location>
</feature>
<dbReference type="FunFam" id="2.30.22.10:FF:000001">
    <property type="entry name" value="Protein GrpE"/>
    <property type="match status" value="1"/>
</dbReference>
<evidence type="ECO:0000256" key="11">
    <source>
        <dbReference type="RuleBase" id="RU000639"/>
    </source>
</evidence>
<sequence>MTPNKPEEGRGPQAPGAQDEGEQEPVVVRDRRRIDPETGMRRPAEGDEPEDAGGRTGEVTDSMSGTLDDELAQVAAEAEAVENAAEATDEESSSDAEAQLRRQVDELTADVKRVQAEYANYRKRVERDRDAVVNNAKASIAESLLTVLDDLERAESHGDLTGPFKAVSDKLTSALTEAGLESFGKEGEEFDPSVHEAVQHDTSPEVDGPTVTTVLRRGYRFGDRVLRPAMVGVTDHEPAAGGDGDTVAADSQDETSEQG</sequence>
<feature type="region of interest" description="Disordered" evidence="13">
    <location>
        <begin position="234"/>
        <end position="259"/>
    </location>
</feature>
<proteinExistence type="inferred from homology"/>
<comment type="subunit">
    <text evidence="3 10">Homodimer.</text>
</comment>
<dbReference type="InterPro" id="IPR009012">
    <property type="entry name" value="GrpE_head"/>
</dbReference>
<dbReference type="GO" id="GO:0006457">
    <property type="term" value="P:protein folding"/>
    <property type="evidence" value="ECO:0007669"/>
    <property type="project" value="InterPro"/>
</dbReference>
<dbReference type="InterPro" id="IPR000740">
    <property type="entry name" value="GrpE"/>
</dbReference>
<dbReference type="HAMAP" id="MF_01151">
    <property type="entry name" value="GrpE"/>
    <property type="match status" value="1"/>
</dbReference>
<feature type="compositionally biased region" description="Basic and acidic residues" evidence="13">
    <location>
        <begin position="27"/>
        <end position="45"/>
    </location>
</feature>
<keyword evidence="4 10" id="KW-0963">Cytoplasm</keyword>
<evidence type="ECO:0000256" key="10">
    <source>
        <dbReference type="HAMAP-Rule" id="MF_01151"/>
    </source>
</evidence>
<dbReference type="SUPFAM" id="SSF51064">
    <property type="entry name" value="Head domain of nucleotide exchange factor GrpE"/>
    <property type="match status" value="1"/>
</dbReference>
<dbReference type="CDD" id="cd00446">
    <property type="entry name" value="GrpE"/>
    <property type="match status" value="1"/>
</dbReference>
<dbReference type="Proteomes" id="UP000548304">
    <property type="component" value="Unassembled WGS sequence"/>
</dbReference>
<name>A0A852ZFW4_9ACTN</name>